<dbReference type="Proteomes" id="UP001423409">
    <property type="component" value="Unassembled WGS sequence"/>
</dbReference>
<keyword evidence="2" id="KW-1185">Reference proteome</keyword>
<dbReference type="EMBL" id="BAABQU010000016">
    <property type="protein sequence ID" value="GAA5440093.1"/>
    <property type="molecule type" value="Genomic_DNA"/>
</dbReference>
<sequence length="61" mass="6387">MVTFYPTQPVARADAAARGLREASGMTLMDPDDLTSSPWEALRPAPSCAAPDGAESVILPN</sequence>
<gene>
    <name evidence="1" type="ORF">Dcae01_01603</name>
</gene>
<organism evidence="1 2">
    <name type="scientific">Deinococcus caeni</name>
    <dbReference type="NCBI Taxonomy" id="569127"/>
    <lineage>
        <taxon>Bacteria</taxon>
        <taxon>Thermotogati</taxon>
        <taxon>Deinococcota</taxon>
        <taxon>Deinococci</taxon>
        <taxon>Deinococcales</taxon>
        <taxon>Deinococcaceae</taxon>
        <taxon>Deinococcus</taxon>
    </lineage>
</organism>
<evidence type="ECO:0000313" key="2">
    <source>
        <dbReference type="Proteomes" id="UP001423409"/>
    </source>
</evidence>
<name>A0ABP9UD36_9DEIO</name>
<comment type="caution">
    <text evidence="1">The sequence shown here is derived from an EMBL/GenBank/DDBJ whole genome shotgun (WGS) entry which is preliminary data.</text>
</comment>
<proteinExistence type="predicted"/>
<reference evidence="1 2" key="1">
    <citation type="submission" date="2024-02" db="EMBL/GenBank/DDBJ databases">
        <title>Deinococcus caeni NBRC 101312.</title>
        <authorList>
            <person name="Ichikawa N."/>
            <person name="Katano-Makiyama Y."/>
            <person name="Hidaka K."/>
        </authorList>
    </citation>
    <scope>NUCLEOTIDE SEQUENCE [LARGE SCALE GENOMIC DNA]</scope>
    <source>
        <strain evidence="1 2">NBRC 101312</strain>
    </source>
</reference>
<protein>
    <submittedName>
        <fullName evidence="1">Uncharacterized protein</fullName>
    </submittedName>
</protein>
<evidence type="ECO:0000313" key="1">
    <source>
        <dbReference type="EMBL" id="GAA5440093.1"/>
    </source>
</evidence>
<accession>A0ABP9UD36</accession>